<dbReference type="EMBL" id="BDSP01000218">
    <property type="protein sequence ID" value="GAX24874.1"/>
    <property type="molecule type" value="Genomic_DNA"/>
</dbReference>
<evidence type="ECO:0000313" key="4">
    <source>
        <dbReference type="Proteomes" id="UP000198406"/>
    </source>
</evidence>
<dbReference type="InterPro" id="IPR050791">
    <property type="entry name" value="Aldo-Keto_reductase"/>
</dbReference>
<dbReference type="CDD" id="cd19093">
    <property type="entry name" value="AKR_AtPLR-like"/>
    <property type="match status" value="1"/>
</dbReference>
<dbReference type="PANTHER" id="PTHR43625">
    <property type="entry name" value="AFLATOXIN B1 ALDEHYDE REDUCTASE"/>
    <property type="match status" value="1"/>
</dbReference>
<dbReference type="GO" id="GO:0016491">
    <property type="term" value="F:oxidoreductase activity"/>
    <property type="evidence" value="ECO:0007669"/>
    <property type="project" value="UniProtKB-KW"/>
</dbReference>
<name>A0A1Z5KEY4_FISSO</name>
<dbReference type="Gene3D" id="3.20.20.100">
    <property type="entry name" value="NADP-dependent oxidoreductase domain"/>
    <property type="match status" value="1"/>
</dbReference>
<dbReference type="InterPro" id="IPR036812">
    <property type="entry name" value="NAD(P)_OxRdtase_dom_sf"/>
</dbReference>
<evidence type="ECO:0000256" key="1">
    <source>
        <dbReference type="ARBA" id="ARBA00023002"/>
    </source>
</evidence>
<evidence type="ECO:0000259" key="2">
    <source>
        <dbReference type="Pfam" id="PF00248"/>
    </source>
</evidence>
<protein>
    <recommendedName>
        <fullName evidence="2">NADP-dependent oxidoreductase domain-containing protein</fullName>
    </recommendedName>
</protein>
<sequence>MSVVELMKHSIELKVPLAIGTLQWGTTWLDDKVVNHHGNLSDETCRDIVDICTAAGVTLYDTAEGYGGGTSEKRLGRLFSSAPPVFMTKFLPAPWRLWHSDFEAAVRASCQRMKIDCIPIYLLHSPVHWCRSIEYWVEAAALCKKKGLLQAMGLSNCNADQVRRAVAAGERYGVPVICNQVHSSLLDYNSKALQEMEATCRELGVKIVAFSPIGQGLLTGGLTTEKWQHNKPAKMLRLQWDDIQPLRATIEEKAQKDGKTMGQVALNWCIQHNVIPLVGCRSVEQARDSVGCLGWSLDEKDVRDLDKVALSKSTLESPQWRRLFFVSLFGVVMVVCRTMDHLGLGHVVRS</sequence>
<keyword evidence="1" id="KW-0560">Oxidoreductase</keyword>
<accession>A0A1Z5KEY4</accession>
<dbReference type="Proteomes" id="UP000198406">
    <property type="component" value="Unassembled WGS sequence"/>
</dbReference>
<reference evidence="3 4" key="1">
    <citation type="journal article" date="2015" name="Plant Cell">
        <title>Oil accumulation by the oleaginous diatom Fistulifera solaris as revealed by the genome and transcriptome.</title>
        <authorList>
            <person name="Tanaka T."/>
            <person name="Maeda Y."/>
            <person name="Veluchamy A."/>
            <person name="Tanaka M."/>
            <person name="Abida H."/>
            <person name="Marechal E."/>
            <person name="Bowler C."/>
            <person name="Muto M."/>
            <person name="Sunaga Y."/>
            <person name="Tanaka M."/>
            <person name="Yoshino T."/>
            <person name="Taniguchi T."/>
            <person name="Fukuda Y."/>
            <person name="Nemoto M."/>
            <person name="Matsumoto M."/>
            <person name="Wong P.S."/>
            <person name="Aburatani S."/>
            <person name="Fujibuchi W."/>
        </authorList>
    </citation>
    <scope>NUCLEOTIDE SEQUENCE [LARGE SCALE GENOMIC DNA]</scope>
    <source>
        <strain evidence="3 4">JPCC DA0580</strain>
    </source>
</reference>
<comment type="caution">
    <text evidence="3">The sequence shown here is derived from an EMBL/GenBank/DDBJ whole genome shotgun (WGS) entry which is preliminary data.</text>
</comment>
<gene>
    <name evidence="3" type="ORF">FisN_2Lh145</name>
</gene>
<dbReference type="GO" id="GO:0005737">
    <property type="term" value="C:cytoplasm"/>
    <property type="evidence" value="ECO:0007669"/>
    <property type="project" value="TreeGrafter"/>
</dbReference>
<dbReference type="PANTHER" id="PTHR43625:SF5">
    <property type="entry name" value="PYRIDOXAL REDUCTASE, CHLOROPLASTIC"/>
    <property type="match status" value="1"/>
</dbReference>
<feature type="domain" description="NADP-dependent oxidoreductase" evidence="2">
    <location>
        <begin position="16"/>
        <end position="308"/>
    </location>
</feature>
<evidence type="ECO:0000313" key="3">
    <source>
        <dbReference type="EMBL" id="GAX24874.1"/>
    </source>
</evidence>
<dbReference type="OrthoDB" id="2310150at2759"/>
<keyword evidence="4" id="KW-1185">Reference proteome</keyword>
<dbReference type="Pfam" id="PF00248">
    <property type="entry name" value="Aldo_ket_red"/>
    <property type="match status" value="1"/>
</dbReference>
<organism evidence="3 4">
    <name type="scientific">Fistulifera solaris</name>
    <name type="common">Oleaginous diatom</name>
    <dbReference type="NCBI Taxonomy" id="1519565"/>
    <lineage>
        <taxon>Eukaryota</taxon>
        <taxon>Sar</taxon>
        <taxon>Stramenopiles</taxon>
        <taxon>Ochrophyta</taxon>
        <taxon>Bacillariophyta</taxon>
        <taxon>Bacillariophyceae</taxon>
        <taxon>Bacillariophycidae</taxon>
        <taxon>Naviculales</taxon>
        <taxon>Naviculaceae</taxon>
        <taxon>Fistulifera</taxon>
    </lineage>
</organism>
<dbReference type="InParanoid" id="A0A1Z5KEY4"/>
<proteinExistence type="predicted"/>
<dbReference type="AlphaFoldDB" id="A0A1Z5KEY4"/>
<dbReference type="SUPFAM" id="SSF51430">
    <property type="entry name" value="NAD(P)-linked oxidoreductase"/>
    <property type="match status" value="1"/>
</dbReference>
<dbReference type="InterPro" id="IPR023210">
    <property type="entry name" value="NADP_OxRdtase_dom"/>
</dbReference>